<gene>
    <name evidence="1" type="ORF">U0070_025241</name>
</gene>
<reference evidence="1 2" key="1">
    <citation type="journal article" date="2023" name="bioRxiv">
        <title>Conserved and derived expression patterns and positive selection on dental genes reveal complex evolutionary context of ever-growing rodent molars.</title>
        <authorList>
            <person name="Calamari Z.T."/>
            <person name="Song A."/>
            <person name="Cohen E."/>
            <person name="Akter M."/>
            <person name="Roy R.D."/>
            <person name="Hallikas O."/>
            <person name="Christensen M.M."/>
            <person name="Li P."/>
            <person name="Marangoni P."/>
            <person name="Jernvall J."/>
            <person name="Klein O.D."/>
        </authorList>
    </citation>
    <scope>NUCLEOTIDE SEQUENCE [LARGE SCALE GENOMIC DNA]</scope>
    <source>
        <strain evidence="1">V071</strain>
    </source>
</reference>
<accession>A0AAW0INS5</accession>
<proteinExistence type="predicted"/>
<evidence type="ECO:0000313" key="1">
    <source>
        <dbReference type="EMBL" id="KAK7815781.1"/>
    </source>
</evidence>
<sequence length="116" mass="13028">MEDTGKSPLLYPEPSDPGFRELPLCQHVQQAFPLLGPQGVTVIWLGYLRRGHCIGALAMYNGDEADVALNERPSLLVLDDDDDDDSPKTTRTLQTLRAEIGRQSKPHFLDHEHSEY</sequence>
<protein>
    <submittedName>
        <fullName evidence="1">Uncharacterized protein</fullName>
    </submittedName>
</protein>
<dbReference type="EMBL" id="JBBHLL010000109">
    <property type="protein sequence ID" value="KAK7815781.1"/>
    <property type="molecule type" value="Genomic_DNA"/>
</dbReference>
<name>A0AAW0INS5_MYOGA</name>
<comment type="caution">
    <text evidence="1">The sequence shown here is derived from an EMBL/GenBank/DDBJ whole genome shotgun (WGS) entry which is preliminary data.</text>
</comment>
<dbReference type="AlphaFoldDB" id="A0AAW0INS5"/>
<keyword evidence="2" id="KW-1185">Reference proteome</keyword>
<organism evidence="1 2">
    <name type="scientific">Myodes glareolus</name>
    <name type="common">Bank vole</name>
    <name type="synonym">Clethrionomys glareolus</name>
    <dbReference type="NCBI Taxonomy" id="447135"/>
    <lineage>
        <taxon>Eukaryota</taxon>
        <taxon>Metazoa</taxon>
        <taxon>Chordata</taxon>
        <taxon>Craniata</taxon>
        <taxon>Vertebrata</taxon>
        <taxon>Euteleostomi</taxon>
        <taxon>Mammalia</taxon>
        <taxon>Eutheria</taxon>
        <taxon>Euarchontoglires</taxon>
        <taxon>Glires</taxon>
        <taxon>Rodentia</taxon>
        <taxon>Myomorpha</taxon>
        <taxon>Muroidea</taxon>
        <taxon>Cricetidae</taxon>
        <taxon>Arvicolinae</taxon>
        <taxon>Myodes</taxon>
    </lineage>
</organism>
<dbReference type="Proteomes" id="UP001488838">
    <property type="component" value="Unassembled WGS sequence"/>
</dbReference>
<evidence type="ECO:0000313" key="2">
    <source>
        <dbReference type="Proteomes" id="UP001488838"/>
    </source>
</evidence>